<dbReference type="EMBL" id="JBJKTR010000004">
    <property type="protein sequence ID" value="KAL3371470.1"/>
    <property type="molecule type" value="Genomic_DNA"/>
</dbReference>
<reference evidence="2 3" key="1">
    <citation type="submission" date="2024-05" db="EMBL/GenBank/DDBJ databases">
        <title>De novo assembly of an allotetraploid wild potato.</title>
        <authorList>
            <person name="Hosaka A.J."/>
        </authorList>
    </citation>
    <scope>NUCLEOTIDE SEQUENCE [LARGE SCALE GENOMIC DNA]</scope>
    <source>
        <tissue evidence="2">Young leaves</tissue>
    </source>
</reference>
<comment type="caution">
    <text evidence="2">The sequence shown here is derived from an EMBL/GenBank/DDBJ whole genome shotgun (WGS) entry which is preliminary data.</text>
</comment>
<dbReference type="InterPro" id="IPR036047">
    <property type="entry name" value="F-box-like_dom_sf"/>
</dbReference>
<dbReference type="PROSITE" id="PS50181">
    <property type="entry name" value="FBOX"/>
    <property type="match status" value="1"/>
</dbReference>
<evidence type="ECO:0000313" key="3">
    <source>
        <dbReference type="Proteomes" id="UP001627284"/>
    </source>
</evidence>
<dbReference type="Proteomes" id="UP001627284">
    <property type="component" value="Unassembled WGS sequence"/>
</dbReference>
<feature type="domain" description="F-box" evidence="1">
    <location>
        <begin position="49"/>
        <end position="103"/>
    </location>
</feature>
<dbReference type="SUPFAM" id="SSF52047">
    <property type="entry name" value="RNI-like"/>
    <property type="match status" value="1"/>
</dbReference>
<dbReference type="AlphaFoldDB" id="A0ABD2USR3"/>
<dbReference type="SUPFAM" id="SSF81383">
    <property type="entry name" value="F-box domain"/>
    <property type="match status" value="1"/>
</dbReference>
<dbReference type="Pfam" id="PF00646">
    <property type="entry name" value="F-box"/>
    <property type="match status" value="1"/>
</dbReference>
<dbReference type="PANTHER" id="PTHR31900:SF32">
    <property type="entry name" value="F-BOX_RNI_FBD-LIKE DOMAIN PROTEIN"/>
    <property type="match status" value="1"/>
</dbReference>
<dbReference type="InterPro" id="IPR001810">
    <property type="entry name" value="F-box_dom"/>
</dbReference>
<dbReference type="InterPro" id="IPR032675">
    <property type="entry name" value="LRR_dom_sf"/>
</dbReference>
<organism evidence="2 3">
    <name type="scientific">Solanum stoloniferum</name>
    <dbReference type="NCBI Taxonomy" id="62892"/>
    <lineage>
        <taxon>Eukaryota</taxon>
        <taxon>Viridiplantae</taxon>
        <taxon>Streptophyta</taxon>
        <taxon>Embryophyta</taxon>
        <taxon>Tracheophyta</taxon>
        <taxon>Spermatophyta</taxon>
        <taxon>Magnoliopsida</taxon>
        <taxon>eudicotyledons</taxon>
        <taxon>Gunneridae</taxon>
        <taxon>Pentapetalae</taxon>
        <taxon>asterids</taxon>
        <taxon>lamiids</taxon>
        <taxon>Solanales</taxon>
        <taxon>Solanaceae</taxon>
        <taxon>Solanoideae</taxon>
        <taxon>Solaneae</taxon>
        <taxon>Solanum</taxon>
    </lineage>
</organism>
<feature type="non-terminal residue" evidence="2">
    <location>
        <position position="1"/>
    </location>
</feature>
<dbReference type="Pfam" id="PF24758">
    <property type="entry name" value="LRR_At5g56370"/>
    <property type="match status" value="1"/>
</dbReference>
<sequence length="527" mass="60113">KIKNTNFLGIPKNPSPLKITDSRHSSKNVGSTVGDPMSTNGVREVEKTLDRISKLPDAVLIQILSLLPTKDAVASCVLSKRWRYLCNSIDNFHFDGCSYYNNVESFVFLVDHVLSHCTCSKIKKFQLILPYNSEWNFDLSISRWMNFAVERKVEDVVLCLCDDNFTFELPISICTCSSLITLDWSCCAIDKESVIQWKLLKSLKLNYVFIDNDDLAKILSGCPALETLELSLFEGFRRLEITSSNLKRLSLGSYWWFYGRADEPLEIIAPYLQHLEISGDLDYLKCKLVNVSSLVTATLTFNITCITEIEGFADEDGCSDYHQGFRNLVLDYLQKLSYATELTIGRWFAEVVFMLRLEGVLLPKLRCKCLTLEMYVTKNNLYGAASLLQNSPLLETLNIPLRARAFNDFCCQLELRYLDKGRHIILQSWISNAVFPNLKNVTFDACIYECRKKWFGGGNDKLFELSVFLLKNATALKKFVIVSKRRICRECSESCVSQYLSGLAKKLLDSPRSSKKLLIIYQESALD</sequence>
<dbReference type="InterPro" id="IPR055411">
    <property type="entry name" value="LRR_FXL15/At3g58940/PEG3-like"/>
</dbReference>
<evidence type="ECO:0000259" key="1">
    <source>
        <dbReference type="PROSITE" id="PS50181"/>
    </source>
</evidence>
<dbReference type="Gene3D" id="1.20.1280.50">
    <property type="match status" value="1"/>
</dbReference>
<dbReference type="CDD" id="cd22160">
    <property type="entry name" value="F-box_AtFBL13-like"/>
    <property type="match status" value="1"/>
</dbReference>
<dbReference type="InterPro" id="IPR053781">
    <property type="entry name" value="F-box_AtFBL13-like"/>
</dbReference>
<accession>A0ABD2USR3</accession>
<dbReference type="Gene3D" id="3.80.10.10">
    <property type="entry name" value="Ribonuclease Inhibitor"/>
    <property type="match status" value="1"/>
</dbReference>
<name>A0ABD2USR3_9SOLN</name>
<dbReference type="InterPro" id="IPR050232">
    <property type="entry name" value="FBL13/AtMIF1-like"/>
</dbReference>
<evidence type="ECO:0000313" key="2">
    <source>
        <dbReference type="EMBL" id="KAL3371470.1"/>
    </source>
</evidence>
<proteinExistence type="predicted"/>
<keyword evidence="3" id="KW-1185">Reference proteome</keyword>
<protein>
    <recommendedName>
        <fullName evidence="1">F-box domain-containing protein</fullName>
    </recommendedName>
</protein>
<dbReference type="SMART" id="SM00256">
    <property type="entry name" value="FBOX"/>
    <property type="match status" value="1"/>
</dbReference>
<gene>
    <name evidence="2" type="ORF">AABB24_008155</name>
</gene>
<dbReference type="PANTHER" id="PTHR31900">
    <property type="entry name" value="F-BOX/RNI SUPERFAMILY PROTEIN-RELATED"/>
    <property type="match status" value="1"/>
</dbReference>